<protein>
    <submittedName>
        <fullName evidence="2">PE-PPE domain-containing protein</fullName>
    </submittedName>
</protein>
<name>A0A1H2J2Z6_9ACTN</name>
<evidence type="ECO:0000313" key="3">
    <source>
        <dbReference type="Proteomes" id="UP000183180"/>
    </source>
</evidence>
<dbReference type="Pfam" id="PF08237">
    <property type="entry name" value="PE-PPE"/>
    <property type="match status" value="1"/>
</dbReference>
<sequence>MAKKTIYAVPGTWEIGPGNYPSTPVGMIKGVTDRLDRNIFDVQHVNYPARFGPIANNGEPPLSQLGSPSYDESVQMGVDEVVRLILAKPGKFGVIGYSQGGAIAARVGREVIHGRLKSRRQDALWIHTFGAPHRRPGSTFHQGNNLPWGGIVKSDPIGGFTAPGIDPIDWFDYALPNDIYANANPDSYLESGYDAVKDMSLVDPLGWGASVIQSVIDGALAEVVADFTNPQALARKTANTVEAVQRFGDSHTRYGIDQIKPGWTAITHSANHLNYWGSRR</sequence>
<dbReference type="RefSeq" id="WP_074850018.1">
    <property type="nucleotide sequence ID" value="NZ_FNLM01000034.1"/>
</dbReference>
<dbReference type="OrthoDB" id="4774619at2"/>
<evidence type="ECO:0000259" key="1">
    <source>
        <dbReference type="Pfam" id="PF08237"/>
    </source>
</evidence>
<dbReference type="Proteomes" id="UP000183180">
    <property type="component" value="Unassembled WGS sequence"/>
</dbReference>
<dbReference type="AlphaFoldDB" id="A0A1H2J2Z6"/>
<dbReference type="InterPro" id="IPR029058">
    <property type="entry name" value="AB_hydrolase_fold"/>
</dbReference>
<reference evidence="2 3" key="1">
    <citation type="submission" date="2016-10" db="EMBL/GenBank/DDBJ databases">
        <authorList>
            <person name="de Groot N.N."/>
        </authorList>
    </citation>
    <scope>NUCLEOTIDE SEQUENCE [LARGE SCALE GENOMIC DNA]</scope>
    <source>
        <strain evidence="2 3">DSM 44215</strain>
    </source>
</reference>
<dbReference type="STRING" id="158898.SAMN04488548_1341659"/>
<organism evidence="2 3">
    <name type="scientific">Gordonia westfalica</name>
    <dbReference type="NCBI Taxonomy" id="158898"/>
    <lineage>
        <taxon>Bacteria</taxon>
        <taxon>Bacillati</taxon>
        <taxon>Actinomycetota</taxon>
        <taxon>Actinomycetes</taxon>
        <taxon>Mycobacteriales</taxon>
        <taxon>Gordoniaceae</taxon>
        <taxon>Gordonia</taxon>
    </lineage>
</organism>
<dbReference type="Gene3D" id="3.40.50.1820">
    <property type="entry name" value="alpha/beta hydrolase"/>
    <property type="match status" value="1"/>
</dbReference>
<gene>
    <name evidence="2" type="ORF">SAMN04488548_1341659</name>
</gene>
<dbReference type="EMBL" id="FNLM01000034">
    <property type="protein sequence ID" value="SDU50525.1"/>
    <property type="molecule type" value="Genomic_DNA"/>
</dbReference>
<accession>A0A1H2J2Z6</accession>
<proteinExistence type="predicted"/>
<dbReference type="InterPro" id="IPR013228">
    <property type="entry name" value="PE-PPE_C"/>
</dbReference>
<dbReference type="SUPFAM" id="SSF53474">
    <property type="entry name" value="alpha/beta-Hydrolases"/>
    <property type="match status" value="1"/>
</dbReference>
<evidence type="ECO:0000313" key="2">
    <source>
        <dbReference type="EMBL" id="SDU50525.1"/>
    </source>
</evidence>
<feature type="domain" description="PE-PPE" evidence="1">
    <location>
        <begin position="42"/>
        <end position="137"/>
    </location>
</feature>